<organism evidence="1">
    <name type="scientific">hydrothermal vent metagenome</name>
    <dbReference type="NCBI Taxonomy" id="652676"/>
    <lineage>
        <taxon>unclassified sequences</taxon>
        <taxon>metagenomes</taxon>
        <taxon>ecological metagenomes</taxon>
    </lineage>
</organism>
<proteinExistence type="predicted"/>
<reference evidence="1" key="1">
    <citation type="submission" date="2018-06" db="EMBL/GenBank/DDBJ databases">
        <authorList>
            <person name="Zhirakovskaya E."/>
        </authorList>
    </citation>
    <scope>NUCLEOTIDE SEQUENCE</scope>
</reference>
<evidence type="ECO:0008006" key="2">
    <source>
        <dbReference type="Google" id="ProtNLM"/>
    </source>
</evidence>
<name>A0A3B0Y9M7_9ZZZZ</name>
<evidence type="ECO:0000313" key="1">
    <source>
        <dbReference type="EMBL" id="VAW72022.1"/>
    </source>
</evidence>
<dbReference type="EMBL" id="UOFM01000005">
    <property type="protein sequence ID" value="VAW72022.1"/>
    <property type="molecule type" value="Genomic_DNA"/>
</dbReference>
<dbReference type="Pfam" id="PF12686">
    <property type="entry name" value="DUF3800"/>
    <property type="match status" value="1"/>
</dbReference>
<gene>
    <name evidence="1" type="ORF">MNBD_GAMMA14-1003</name>
</gene>
<dbReference type="InterPro" id="IPR024524">
    <property type="entry name" value="DUF3800"/>
</dbReference>
<accession>A0A3B0Y9M7</accession>
<protein>
    <recommendedName>
        <fullName evidence="2">DUF3800 domain-containing protein</fullName>
    </recommendedName>
</protein>
<sequence length="237" mass="27550">MKLIFFDEVKPEADYPHYHIGAVCIDEEHLHNIEAQVSSLADEIFGKTGISRETEFHAVEIFHRKKFFKGWSDFSQRIGVLDRLIQILSLEDVALIDIQINSDLLSENQSAEEIAFMFLCERANDYVKTNKSLGMLIGDRESDRMSEQFATTLSGYRANGTDFAFGRDLTHLVDSVHFTHSHLSRFLQLADVYAWMLQFRVRNRGSENHRHQAIFEILGREGINLFPSKYKEWPKYQ</sequence>
<dbReference type="AlphaFoldDB" id="A0A3B0Y9M7"/>